<organism evidence="3 4">
    <name type="scientific">Crepidotus variabilis</name>
    <dbReference type="NCBI Taxonomy" id="179855"/>
    <lineage>
        <taxon>Eukaryota</taxon>
        <taxon>Fungi</taxon>
        <taxon>Dikarya</taxon>
        <taxon>Basidiomycota</taxon>
        <taxon>Agaricomycotina</taxon>
        <taxon>Agaricomycetes</taxon>
        <taxon>Agaricomycetidae</taxon>
        <taxon>Agaricales</taxon>
        <taxon>Agaricineae</taxon>
        <taxon>Crepidotaceae</taxon>
        <taxon>Crepidotus</taxon>
    </lineage>
</organism>
<evidence type="ECO:0000259" key="1">
    <source>
        <dbReference type="Pfam" id="PF14033"/>
    </source>
</evidence>
<dbReference type="PANTHER" id="PTHR33119:SF1">
    <property type="entry name" value="FE2OG DIOXYGENASE DOMAIN-CONTAINING PROTEIN"/>
    <property type="match status" value="1"/>
</dbReference>
<dbReference type="PANTHER" id="PTHR33119">
    <property type="entry name" value="IFI3P"/>
    <property type="match status" value="1"/>
</dbReference>
<proteinExistence type="predicted"/>
<dbReference type="EMBL" id="MU157837">
    <property type="protein sequence ID" value="KAF9530887.1"/>
    <property type="molecule type" value="Genomic_DNA"/>
</dbReference>
<comment type="caution">
    <text evidence="3">The sequence shown here is derived from an EMBL/GenBank/DDBJ whole genome shotgun (WGS) entry which is preliminary data.</text>
</comment>
<evidence type="ECO:0000259" key="2">
    <source>
        <dbReference type="Pfam" id="PF21666"/>
    </source>
</evidence>
<protein>
    <submittedName>
        <fullName evidence="3">Uncharacterized protein</fullName>
    </submittedName>
</protein>
<keyword evidence="4" id="KW-1185">Reference proteome</keyword>
<dbReference type="InterPro" id="IPR049207">
    <property type="entry name" value="DUF4246_N"/>
</dbReference>
<dbReference type="OrthoDB" id="415532at2759"/>
<evidence type="ECO:0000313" key="3">
    <source>
        <dbReference type="EMBL" id="KAF9530887.1"/>
    </source>
</evidence>
<name>A0A9P6EKT1_9AGAR</name>
<dbReference type="Proteomes" id="UP000807306">
    <property type="component" value="Unassembled WGS sequence"/>
</dbReference>
<dbReference type="Pfam" id="PF14033">
    <property type="entry name" value="DUF4246"/>
    <property type="match status" value="1"/>
</dbReference>
<evidence type="ECO:0000313" key="4">
    <source>
        <dbReference type="Proteomes" id="UP000807306"/>
    </source>
</evidence>
<gene>
    <name evidence="3" type="ORF">CPB83DRAFT_787442</name>
</gene>
<accession>A0A9P6EKT1</accession>
<dbReference type="AlphaFoldDB" id="A0A9P6EKT1"/>
<reference evidence="3" key="1">
    <citation type="submission" date="2020-11" db="EMBL/GenBank/DDBJ databases">
        <authorList>
            <consortium name="DOE Joint Genome Institute"/>
            <person name="Ahrendt S."/>
            <person name="Riley R."/>
            <person name="Andreopoulos W."/>
            <person name="Labutti K."/>
            <person name="Pangilinan J."/>
            <person name="Ruiz-Duenas F.J."/>
            <person name="Barrasa J.M."/>
            <person name="Sanchez-Garcia M."/>
            <person name="Camarero S."/>
            <person name="Miyauchi S."/>
            <person name="Serrano A."/>
            <person name="Linde D."/>
            <person name="Babiker R."/>
            <person name="Drula E."/>
            <person name="Ayuso-Fernandez I."/>
            <person name="Pacheco R."/>
            <person name="Padilla G."/>
            <person name="Ferreira P."/>
            <person name="Barriuso J."/>
            <person name="Kellner H."/>
            <person name="Castanera R."/>
            <person name="Alfaro M."/>
            <person name="Ramirez L."/>
            <person name="Pisabarro A.G."/>
            <person name="Kuo A."/>
            <person name="Tritt A."/>
            <person name="Lipzen A."/>
            <person name="He G."/>
            <person name="Yan M."/>
            <person name="Ng V."/>
            <person name="Cullen D."/>
            <person name="Martin F."/>
            <person name="Rosso M.-N."/>
            <person name="Henrissat B."/>
            <person name="Hibbett D."/>
            <person name="Martinez A.T."/>
            <person name="Grigoriev I.V."/>
        </authorList>
    </citation>
    <scope>NUCLEOTIDE SEQUENCE</scope>
    <source>
        <strain evidence="3">CBS 506.95</strain>
    </source>
</reference>
<feature type="domain" description="DUF4246" evidence="2">
    <location>
        <begin position="8"/>
        <end position="89"/>
    </location>
</feature>
<dbReference type="Pfam" id="PF21666">
    <property type="entry name" value="DUF4246_N"/>
    <property type="match status" value="1"/>
</dbReference>
<dbReference type="InterPro" id="IPR025340">
    <property type="entry name" value="DUF4246"/>
</dbReference>
<dbReference type="InterPro" id="IPR049192">
    <property type="entry name" value="DUF4246_C"/>
</dbReference>
<sequence length="564" mass="64035">MFSPTRAPGFGMPLNYEPGTEVDGQLIGPSEQPFPSILSKKDQQLCRTALPLLTLREIDMLRVMNVITDKPDWHIKVHNPTLTQRWSEETMSNEALDITPRMMTWILDELKYKAKVLQKTNMISVFNGDVVKSDTALTNLFKERLQAAIKPLEGVPETSKDWHPGSNGQVLDLVHPSLFPLVYGRSRVLENSVVSLEDCVSQCGSGVVAPIPPRPKSRTPKPYDKSDPVTYSIQFQWLPCEIDLSQCATVTSYINNLHPERHQNLYQLVGEAIDAAIPLWNHCLSSAALQKWKARIIYKGHRERIYKPGIGKFTAPRRKPIIDLRKQFSKNGLQVIVKLANIVLTPDKPDYLGGSWHIEGQMNEHICASALYYYSTENIENSALAFRQQSDTTGADIVNYNQDDHQFLEDIFGCTNNSPGVQVVGEVDTREGRLLVFPNILQHQVQPFSLKDPSKPGHRKILALFLVDPHFRILSTANVPPQQKDWWRERVMRDAATATGGVSKSLNRLPPELRRLVFDNVQEDFPIGLDEAKAIREELMEERKVYHLSQDKIFKSNEFSLCEH</sequence>
<feature type="domain" description="DUF4246" evidence="1">
    <location>
        <begin position="101"/>
        <end position="489"/>
    </location>
</feature>